<keyword evidence="3" id="KW-1185">Reference proteome</keyword>
<sequence length="297" mass="32691">MIRYVPFQPSAAPPPVVAFLATPAEASEEPHRPEPRLLARSVASEEQRPRPRPSEVQTEDSPPVQPTEVQSDQAEQVSSPSVQKPRLLGFSEFWQPAVRQFCDLYLRRRWAPILRALLHLQVGHWRQLLDFGAGFRTFVFDPNSIDPVPRVLPWEVLQYVWLVVFMACSLPSPPSDAESMPLLYLQLALFLRALCRPTHPTGKPAAGPPPVVQFLVLVLGCPATASLLRATAEAYASGPAALQSAGGWEAWTVAFETAWRSEGWHVLRSCKAVLGELYPGEGRGGTSGAPTLSLQPH</sequence>
<dbReference type="AlphaFoldDB" id="A0A812Q6C4"/>
<evidence type="ECO:0000313" key="3">
    <source>
        <dbReference type="Proteomes" id="UP000604046"/>
    </source>
</evidence>
<protein>
    <submittedName>
        <fullName evidence="2">Uncharacterized protein</fullName>
    </submittedName>
</protein>
<proteinExistence type="predicted"/>
<comment type="caution">
    <text evidence="2">The sequence shown here is derived from an EMBL/GenBank/DDBJ whole genome shotgun (WGS) entry which is preliminary data.</text>
</comment>
<evidence type="ECO:0000313" key="2">
    <source>
        <dbReference type="EMBL" id="CAE7359116.1"/>
    </source>
</evidence>
<feature type="compositionally biased region" description="Basic and acidic residues" evidence="1">
    <location>
        <begin position="28"/>
        <end position="53"/>
    </location>
</feature>
<feature type="compositionally biased region" description="Polar residues" evidence="1">
    <location>
        <begin position="67"/>
        <end position="82"/>
    </location>
</feature>
<feature type="region of interest" description="Disordered" evidence="1">
    <location>
        <begin position="23"/>
        <end position="82"/>
    </location>
</feature>
<evidence type="ECO:0000256" key="1">
    <source>
        <dbReference type="SAM" id="MobiDB-lite"/>
    </source>
</evidence>
<dbReference type="EMBL" id="CAJNDS010002170">
    <property type="protein sequence ID" value="CAE7359116.1"/>
    <property type="molecule type" value="Genomic_DNA"/>
</dbReference>
<name>A0A812Q6C4_9DINO</name>
<gene>
    <name evidence="2" type="ORF">SNAT2548_LOCUS19235</name>
</gene>
<dbReference type="Proteomes" id="UP000604046">
    <property type="component" value="Unassembled WGS sequence"/>
</dbReference>
<dbReference type="OrthoDB" id="10265385at2759"/>
<accession>A0A812Q6C4</accession>
<organism evidence="2 3">
    <name type="scientific">Symbiodinium natans</name>
    <dbReference type="NCBI Taxonomy" id="878477"/>
    <lineage>
        <taxon>Eukaryota</taxon>
        <taxon>Sar</taxon>
        <taxon>Alveolata</taxon>
        <taxon>Dinophyceae</taxon>
        <taxon>Suessiales</taxon>
        <taxon>Symbiodiniaceae</taxon>
        <taxon>Symbiodinium</taxon>
    </lineage>
</organism>
<reference evidence="2" key="1">
    <citation type="submission" date="2021-02" db="EMBL/GenBank/DDBJ databases">
        <authorList>
            <person name="Dougan E. K."/>
            <person name="Rhodes N."/>
            <person name="Thang M."/>
            <person name="Chan C."/>
        </authorList>
    </citation>
    <scope>NUCLEOTIDE SEQUENCE</scope>
</reference>